<gene>
    <name evidence="3" type="ORF">MEUPH1_LOCUS30132</name>
</gene>
<protein>
    <recommendedName>
        <fullName evidence="5">Repressor of the inhibitor of the protein kinase</fullName>
    </recommendedName>
</protein>
<dbReference type="PANTHER" id="PTHR46289">
    <property type="entry name" value="52 KDA REPRESSOR OF THE INHIBITOR OF THE PROTEIN KINASE-LIKE PROTEIN-RELATED"/>
    <property type="match status" value="1"/>
</dbReference>
<comment type="caution">
    <text evidence="3">The sequence shown here is derived from an EMBL/GenBank/DDBJ whole genome shotgun (WGS) entry which is preliminary data.</text>
</comment>
<reference evidence="3 4" key="1">
    <citation type="submission" date="2023-01" db="EMBL/GenBank/DDBJ databases">
        <authorList>
            <person name="Whitehead M."/>
        </authorList>
    </citation>
    <scope>NUCLEOTIDE SEQUENCE [LARGE SCALE GENOMIC DNA]</scope>
</reference>
<feature type="domain" description="HAT C-terminal dimerisation" evidence="1">
    <location>
        <begin position="398"/>
        <end position="451"/>
    </location>
</feature>
<dbReference type="InterPro" id="IPR008906">
    <property type="entry name" value="HATC_C_dom"/>
</dbReference>
<proteinExistence type="predicted"/>
<dbReference type="InterPro" id="IPR052958">
    <property type="entry name" value="IFN-induced_PKR_regulator"/>
</dbReference>
<evidence type="ECO:0008006" key="5">
    <source>
        <dbReference type="Google" id="ProtNLM"/>
    </source>
</evidence>
<dbReference type="EMBL" id="CARXXK010001576">
    <property type="protein sequence ID" value="CAI6376795.1"/>
    <property type="molecule type" value="Genomic_DNA"/>
</dbReference>
<dbReference type="AlphaFoldDB" id="A0AAV0Y7C3"/>
<feature type="domain" description="DUF4371" evidence="2">
    <location>
        <begin position="1"/>
        <end position="68"/>
    </location>
</feature>
<dbReference type="GO" id="GO:0046983">
    <property type="term" value="F:protein dimerization activity"/>
    <property type="evidence" value="ECO:0007669"/>
    <property type="project" value="InterPro"/>
</dbReference>
<dbReference type="Pfam" id="PF05699">
    <property type="entry name" value="Dimer_Tnp_hAT"/>
    <property type="match status" value="1"/>
</dbReference>
<evidence type="ECO:0000259" key="1">
    <source>
        <dbReference type="Pfam" id="PF05699"/>
    </source>
</evidence>
<dbReference type="Proteomes" id="UP001160148">
    <property type="component" value="Unassembled WGS sequence"/>
</dbReference>
<dbReference type="InterPro" id="IPR025398">
    <property type="entry name" value="DUF4371"/>
</dbReference>
<dbReference type="PANTHER" id="PTHR46289:SF14">
    <property type="entry name" value="DUF4371 DOMAIN-CONTAINING PROTEIN"/>
    <property type="match status" value="1"/>
</dbReference>
<keyword evidence="4" id="KW-1185">Reference proteome</keyword>
<dbReference type="InterPro" id="IPR012337">
    <property type="entry name" value="RNaseH-like_sf"/>
</dbReference>
<evidence type="ECO:0000313" key="3">
    <source>
        <dbReference type="EMBL" id="CAI6376795.1"/>
    </source>
</evidence>
<evidence type="ECO:0000313" key="4">
    <source>
        <dbReference type="Proteomes" id="UP001160148"/>
    </source>
</evidence>
<accession>A0AAV0Y7C3</accession>
<organism evidence="3 4">
    <name type="scientific">Macrosiphum euphorbiae</name>
    <name type="common">potato aphid</name>
    <dbReference type="NCBI Taxonomy" id="13131"/>
    <lineage>
        <taxon>Eukaryota</taxon>
        <taxon>Metazoa</taxon>
        <taxon>Ecdysozoa</taxon>
        <taxon>Arthropoda</taxon>
        <taxon>Hexapoda</taxon>
        <taxon>Insecta</taxon>
        <taxon>Pterygota</taxon>
        <taxon>Neoptera</taxon>
        <taxon>Paraneoptera</taxon>
        <taxon>Hemiptera</taxon>
        <taxon>Sternorrhyncha</taxon>
        <taxon>Aphidomorpha</taxon>
        <taxon>Aphidoidea</taxon>
        <taxon>Aphididae</taxon>
        <taxon>Macrosiphini</taxon>
        <taxon>Macrosiphum</taxon>
    </lineage>
</organism>
<dbReference type="SUPFAM" id="SSF53098">
    <property type="entry name" value="Ribonuclease H-like"/>
    <property type="match status" value="1"/>
</dbReference>
<dbReference type="Pfam" id="PF14291">
    <property type="entry name" value="DUF4371"/>
    <property type="match status" value="1"/>
</dbReference>
<evidence type="ECO:0000259" key="2">
    <source>
        <dbReference type="Pfam" id="PF14291"/>
    </source>
</evidence>
<sequence length="479" mass="54209">MTICVRYVDTINFIIREDFLGFIEMTSTTGMAIRDAIKYKLEGIGLSMDNLRGQGYDGGANMAGKNNGVQALISKEQPQAFYTHCFSHSLDLCISKACAIHSIKNMMGVISVVSSFFSASAKRTEKLKSIIEADITGNIESNKHKKTKLKKLCDTRWVELHNSIITFKELYVFIVLAVEDLQSDANQETSSKAMLYLNSVTNSNFLVSLEVSAVCFAFTVQLSIALQSKQQDLSKALSDVLVIKRALESLRGEADNKFKQIFNDVVTMGKSVNIKIKMPRICKRQTQRVNVISENPETYFKCSTFIPFLDYLIESMDTRFNQRLTDVMPLEGLIPANLNMYDDENIIKAAKIYGQDLHDDTPSTLRAKLFIWRQQWNQNTIPKPNSAVDSLSHCTNLQPNIKILLQLFATLPVTSSTPERTFSALNRLKSYLRSTMSENRLNGLAMANINKKEKFDESEIITEFARNSPKRMQLLEWSK</sequence>
<name>A0AAV0Y7C3_9HEMI</name>